<accession>A0A7C9AVF1</accession>
<proteinExistence type="predicted"/>
<feature type="region of interest" description="Disordered" evidence="1">
    <location>
        <begin position="37"/>
        <end position="68"/>
    </location>
</feature>
<sequence>MWRSLLRAAVTTSHSPNLSHATASIVGLCRYYSAKPSKSSLAKVKKKTKGDSKSDDMGGGGSSAELDADLEGQQLRFRMLAKDDKDKSLDVGPNGRPLFTSTPSLSQLTRKDACSYMKFSMGDLNAVLPEGLPSGMLKEFEDSKRSIAYPSGLSGSP</sequence>
<evidence type="ECO:0000256" key="1">
    <source>
        <dbReference type="SAM" id="MobiDB-lite"/>
    </source>
</evidence>
<name>A0A7C9AVF1_OPUST</name>
<organism evidence="2">
    <name type="scientific">Opuntia streptacantha</name>
    <name type="common">Prickly pear cactus</name>
    <name type="synonym">Opuntia cardona</name>
    <dbReference type="NCBI Taxonomy" id="393608"/>
    <lineage>
        <taxon>Eukaryota</taxon>
        <taxon>Viridiplantae</taxon>
        <taxon>Streptophyta</taxon>
        <taxon>Embryophyta</taxon>
        <taxon>Tracheophyta</taxon>
        <taxon>Spermatophyta</taxon>
        <taxon>Magnoliopsida</taxon>
        <taxon>eudicotyledons</taxon>
        <taxon>Gunneridae</taxon>
        <taxon>Pentapetalae</taxon>
        <taxon>Caryophyllales</taxon>
        <taxon>Cactineae</taxon>
        <taxon>Cactaceae</taxon>
        <taxon>Opuntioideae</taxon>
        <taxon>Opuntia</taxon>
    </lineage>
</organism>
<dbReference type="EMBL" id="GISG01268798">
    <property type="protein sequence ID" value="MBA4675771.1"/>
    <property type="molecule type" value="Transcribed_RNA"/>
</dbReference>
<protein>
    <submittedName>
        <fullName evidence="2">Uncharacterized protein</fullName>
    </submittedName>
</protein>
<evidence type="ECO:0000313" key="2">
    <source>
        <dbReference type="EMBL" id="MBA4675771.1"/>
    </source>
</evidence>
<dbReference type="AlphaFoldDB" id="A0A7C9AVF1"/>
<reference evidence="2" key="2">
    <citation type="submission" date="2020-07" db="EMBL/GenBank/DDBJ databases">
        <authorList>
            <person name="Vera ALvarez R."/>
            <person name="Arias-Moreno D.M."/>
            <person name="Jimenez-Jacinto V."/>
            <person name="Jimenez-Bremont J.F."/>
            <person name="Swaminathan K."/>
            <person name="Moose S.P."/>
            <person name="Guerrero-Gonzalez M.L."/>
            <person name="Marino-Ramirez L."/>
            <person name="Landsman D."/>
            <person name="Rodriguez-Kessler M."/>
            <person name="Delgado-Sanchez P."/>
        </authorList>
    </citation>
    <scope>NUCLEOTIDE SEQUENCE</scope>
    <source>
        <tissue evidence="2">Cladode</tissue>
    </source>
</reference>
<reference evidence="2" key="1">
    <citation type="journal article" date="2013" name="J. Plant Res.">
        <title>Effect of fungi and light on seed germination of three Opuntia species from semiarid lands of central Mexico.</title>
        <authorList>
            <person name="Delgado-Sanchez P."/>
            <person name="Jimenez-Bremont J.F."/>
            <person name="Guerrero-Gonzalez Mde L."/>
            <person name="Flores J."/>
        </authorList>
    </citation>
    <scope>NUCLEOTIDE SEQUENCE</scope>
    <source>
        <tissue evidence="2">Cladode</tissue>
    </source>
</reference>